<keyword evidence="1" id="KW-0732">Signal</keyword>
<proteinExistence type="predicted"/>
<comment type="caution">
    <text evidence="2">The sequence shown here is derived from an EMBL/GenBank/DDBJ whole genome shotgun (WGS) entry which is preliminary data.</text>
</comment>
<reference evidence="2 3" key="1">
    <citation type="submission" date="2020-03" db="EMBL/GenBank/DDBJ databases">
        <title>Genome sequence of Toxoplasma gondii RH-88 strain.</title>
        <authorList>
            <person name="Lorenzi H.A."/>
            <person name="Venepally P."/>
            <person name="Rozenberg A."/>
            <person name="Sibley D."/>
        </authorList>
    </citation>
    <scope>NUCLEOTIDE SEQUENCE [LARGE SCALE GENOMIC DNA]</scope>
    <source>
        <strain evidence="2 3">RH-88</strain>
    </source>
</reference>
<evidence type="ECO:0000256" key="1">
    <source>
        <dbReference type="SAM" id="SignalP"/>
    </source>
</evidence>
<accession>A0A7J6JXC1</accession>
<dbReference type="Proteomes" id="UP000557509">
    <property type="component" value="Unassembled WGS sequence"/>
</dbReference>
<dbReference type="EMBL" id="JAAUHK010000197">
    <property type="protein sequence ID" value="KAF4639042.1"/>
    <property type="molecule type" value="Genomic_DNA"/>
</dbReference>
<protein>
    <submittedName>
        <fullName evidence="2">Uncharacterized protein</fullName>
    </submittedName>
</protein>
<organism evidence="2 3">
    <name type="scientific">Toxoplasma gondii</name>
    <dbReference type="NCBI Taxonomy" id="5811"/>
    <lineage>
        <taxon>Eukaryota</taxon>
        <taxon>Sar</taxon>
        <taxon>Alveolata</taxon>
        <taxon>Apicomplexa</taxon>
        <taxon>Conoidasida</taxon>
        <taxon>Coccidia</taxon>
        <taxon>Eucoccidiorida</taxon>
        <taxon>Eimeriorina</taxon>
        <taxon>Sarcocystidae</taxon>
        <taxon>Toxoplasma</taxon>
    </lineage>
</organism>
<keyword evidence="3" id="KW-1185">Reference proteome</keyword>
<name>A0A7J6JXC1_TOXGO</name>
<gene>
    <name evidence="2" type="ORF">TGRH88_066510</name>
</gene>
<sequence>MVSFNPWLYCPLLVFVVTQNSCADGGRAVVTLTRPPGVKVVDTCAEWAEEPMVSFNPWLYCPLLVFVVTQNSCADGGRAVVTLTRPPGVKVVDTCAEWAEEPMVSFNPWLYCPLLVFVVTQNSCADGGRAVVTLTRPPGVKVVDTCAEWAEEPMAVTEPMVSFNPWLYCPLLVFVVTQNSCADGGRAVVTLTRPPGVKVVDTCAEWAEEPMVSFNPWLYCPLLVFVVTQNSCADGGRAVVTLTRPPGVKVVDTCAEWAEEPMVSFNPWLYCPLLVFVVTQNSCADGGRAVVTLTSPPGVKVVDTCAEWAEEPMVSFNPWLYCPLLVFVVTQNSCADGGRAVVTLTRPPGVKVVDTCAEWAEEPMVSFNPWLYCPLLVFVVTQNSCADGGRAVVTLTRPPGVKVVDTCAEWAEEPMVSFNPWLYCPLLVFVVTQNSCADGGRAVVTLTSPPGVKVVDTCAEWAEEPMVSFNPWLYCPLLVFVVTQNSCADGGRAVVTLTRPPGVKVVDTCAEWAEEPMVSFNPWLYCPLLVFVVTQNSCADGGRAVVTLTRPPGVKVVDTCAEWAEEPMVSFNPWLYCPLLVFVVTQNSCADGGRAVVTLTRPPGVKVVDTCAEWAERCKLETVEPAVTTVLCMEGRRQAFGHPIDESLGLVGQLRENVGL</sequence>
<dbReference type="AlphaFoldDB" id="A0A7J6JXC1"/>
<feature type="chain" id="PRO_5029837232" evidence="1">
    <location>
        <begin position="24"/>
        <end position="660"/>
    </location>
</feature>
<evidence type="ECO:0000313" key="3">
    <source>
        <dbReference type="Proteomes" id="UP000557509"/>
    </source>
</evidence>
<feature type="signal peptide" evidence="1">
    <location>
        <begin position="1"/>
        <end position="23"/>
    </location>
</feature>
<evidence type="ECO:0000313" key="2">
    <source>
        <dbReference type="EMBL" id="KAF4639042.1"/>
    </source>
</evidence>